<evidence type="ECO:0000313" key="2">
    <source>
        <dbReference type="Proteomes" id="UP000825933"/>
    </source>
</evidence>
<evidence type="ECO:0000313" key="1">
    <source>
        <dbReference type="EMBL" id="MBZ2167090.1"/>
    </source>
</evidence>
<dbReference type="Gene3D" id="3.90.550.10">
    <property type="entry name" value="Spore Coat Polysaccharide Biosynthesis Protein SpsA, Chain A"/>
    <property type="match status" value="1"/>
</dbReference>
<dbReference type="SUPFAM" id="SSF53448">
    <property type="entry name" value="Nucleotide-diphospho-sugar transferases"/>
    <property type="match status" value="1"/>
</dbReference>
<keyword evidence="2" id="KW-1185">Reference proteome</keyword>
<sequence length="354" mass="40672">MVYNKIIFSISMVKNEMDIIESFVRYNVNYLDGMIILDNGSTDSTLKILESLKNEGLPIFVLEDDTRDFDKILKMNQLLHKAVEEFNADIIVPLDADEFMLSSKGGSPREFLEKLKSPDYFVAKWKVYVPDFDINGDEKFIPSKITMARDDSSRTGHTLYKVIIPKELVIDYGVQLTRGSHSLVFNPIYKNVLNRVINPDLNIAHFPIRSKEQTISKVAVGWLNAISSVEKKPNDSFHWKKIFNQLKAQEDIEDEDIVAIATEFSCENDNTEKIISEDPMDLSFSTNIELKYTKEKINPMSNLLEACEWLSQSCVNAKKENIRLENKIKGYENSISWKITSPLRKIKAIAKKLR</sequence>
<dbReference type="AlphaFoldDB" id="A0A8T5V0W4"/>
<gene>
    <name evidence="1" type="ORF">K8N75_13680</name>
</gene>
<dbReference type="EMBL" id="JAIOUQ010000017">
    <property type="protein sequence ID" value="MBZ2167090.1"/>
    <property type="molecule type" value="Genomic_DNA"/>
</dbReference>
<dbReference type="Pfam" id="PF13704">
    <property type="entry name" value="Glyco_tranf_2_4"/>
    <property type="match status" value="1"/>
</dbReference>
<accession>A0A8T5V0W4</accession>
<reference evidence="2" key="1">
    <citation type="journal article" date="2022" name="Microbiol. Resour. Announc.">
        <title>Draft Genome Sequence of a Methanogenic Archaeon from West Spitsbergen Permafrost.</title>
        <authorList>
            <person name="Trubitsyn V."/>
            <person name="Rivkina E."/>
            <person name="Shcherbakova V."/>
        </authorList>
    </citation>
    <scope>NUCLEOTIDE SEQUENCE [LARGE SCALE GENOMIC DNA]</scope>
    <source>
        <strain evidence="2">VT</strain>
    </source>
</reference>
<dbReference type="InterPro" id="IPR029044">
    <property type="entry name" value="Nucleotide-diphossugar_trans"/>
</dbReference>
<proteinExistence type="predicted"/>
<protein>
    <submittedName>
        <fullName evidence="1">Glycosyltransferase family 2 protein</fullName>
    </submittedName>
</protein>
<comment type="caution">
    <text evidence="1">The sequence shown here is derived from an EMBL/GenBank/DDBJ whole genome shotgun (WGS) entry which is preliminary data.</text>
</comment>
<organism evidence="1 2">
    <name type="scientific">Methanobacterium spitsbergense</name>
    <dbReference type="NCBI Taxonomy" id="2874285"/>
    <lineage>
        <taxon>Archaea</taxon>
        <taxon>Methanobacteriati</taxon>
        <taxon>Methanobacteriota</taxon>
        <taxon>Methanomada group</taxon>
        <taxon>Methanobacteria</taxon>
        <taxon>Methanobacteriales</taxon>
        <taxon>Methanobacteriaceae</taxon>
        <taxon>Methanobacterium</taxon>
    </lineage>
</organism>
<dbReference type="Proteomes" id="UP000825933">
    <property type="component" value="Unassembled WGS sequence"/>
</dbReference>
<name>A0A8T5V0W4_9EURY</name>
<dbReference type="CDD" id="cd00761">
    <property type="entry name" value="Glyco_tranf_GTA_type"/>
    <property type="match status" value="1"/>
</dbReference>